<dbReference type="Gene3D" id="3.30.1490.20">
    <property type="entry name" value="ATP-grasp fold, A domain"/>
    <property type="match status" value="1"/>
</dbReference>
<dbReference type="PANTHER" id="PTHR21621:SF0">
    <property type="entry name" value="BETA-CITRYLGLUTAMATE SYNTHASE B-RELATED"/>
    <property type="match status" value="1"/>
</dbReference>
<reference evidence="4" key="1">
    <citation type="journal article" date="2019" name="Int. J. Syst. Evol. Microbiol.">
        <title>The Global Catalogue of Microorganisms (GCM) 10K type strain sequencing project: providing services to taxonomists for standard genome sequencing and annotation.</title>
        <authorList>
            <consortium name="The Broad Institute Genomics Platform"/>
            <consortium name="The Broad Institute Genome Sequencing Center for Infectious Disease"/>
            <person name="Wu L."/>
            <person name="Ma J."/>
        </authorList>
    </citation>
    <scope>NUCLEOTIDE SEQUENCE [LARGE SCALE GENOMIC DNA]</scope>
    <source>
        <strain evidence="4">JCM 9377</strain>
    </source>
</reference>
<dbReference type="RefSeq" id="WP_344831201.1">
    <property type="nucleotide sequence ID" value="NZ_BAAAUV010000010.1"/>
</dbReference>
<dbReference type="Pfam" id="PF08443">
    <property type="entry name" value="RimK"/>
    <property type="match status" value="1"/>
</dbReference>
<dbReference type="Proteomes" id="UP001501237">
    <property type="component" value="Unassembled WGS sequence"/>
</dbReference>
<keyword evidence="1" id="KW-0547">Nucleotide-binding</keyword>
<dbReference type="InterPro" id="IPR013651">
    <property type="entry name" value="ATP-grasp_RimK-type"/>
</dbReference>
<keyword evidence="4" id="KW-1185">Reference proteome</keyword>
<dbReference type="Gene3D" id="3.30.470.20">
    <property type="entry name" value="ATP-grasp fold, B domain"/>
    <property type="match status" value="1"/>
</dbReference>
<accession>A0ABP6QCU2</accession>
<dbReference type="PANTHER" id="PTHR21621">
    <property type="entry name" value="RIBOSOMAL PROTEIN S6 MODIFICATION PROTEIN"/>
    <property type="match status" value="1"/>
</dbReference>
<dbReference type="PROSITE" id="PS50975">
    <property type="entry name" value="ATP_GRASP"/>
    <property type="match status" value="1"/>
</dbReference>
<evidence type="ECO:0000256" key="1">
    <source>
        <dbReference type="PROSITE-ProRule" id="PRU00409"/>
    </source>
</evidence>
<protein>
    <recommendedName>
        <fullName evidence="2">ATP-grasp domain-containing protein</fullName>
    </recommendedName>
</protein>
<dbReference type="InterPro" id="IPR013815">
    <property type="entry name" value="ATP_grasp_subdomain_1"/>
</dbReference>
<keyword evidence="1" id="KW-0067">ATP-binding</keyword>
<dbReference type="InterPro" id="IPR011761">
    <property type="entry name" value="ATP-grasp"/>
</dbReference>
<evidence type="ECO:0000313" key="3">
    <source>
        <dbReference type="EMBL" id="GAA3219404.1"/>
    </source>
</evidence>
<evidence type="ECO:0000259" key="2">
    <source>
        <dbReference type="PROSITE" id="PS50975"/>
    </source>
</evidence>
<comment type="caution">
    <text evidence="3">The sequence shown here is derived from an EMBL/GenBank/DDBJ whole genome shotgun (WGS) entry which is preliminary data.</text>
</comment>
<feature type="domain" description="ATP-grasp" evidence="2">
    <location>
        <begin position="64"/>
        <end position="259"/>
    </location>
</feature>
<name>A0ABP6QCU2_9ACTN</name>
<sequence length="267" mass="29254">MSPRSFVPLLEEAAGRVEVKVEWLSDHWIGCLTRAGSVQYVHGTQFPLNLASAAFAAHDKVSTSTILSDGGIPAVAHLLVRFRSRRVVEHVIDPLLPGLRFPVVVKPLSASGGSDVVLARSVTELREALVSLAPRHAALAVSPFERIDAEYRVVVLDRAPLLCFRKDPAPGEWRHNLGRGARPTLVEDDLLRARLEELAVGALDRIGGRFMAVDIVRVPEGLKVLEINSGVALGRFSRQGPEYRELGLGVYERAVRVMFGRGVRPVR</sequence>
<evidence type="ECO:0000313" key="4">
    <source>
        <dbReference type="Proteomes" id="UP001501237"/>
    </source>
</evidence>
<organism evidence="3 4">
    <name type="scientific">Actinocorallia longicatena</name>
    <dbReference type="NCBI Taxonomy" id="111803"/>
    <lineage>
        <taxon>Bacteria</taxon>
        <taxon>Bacillati</taxon>
        <taxon>Actinomycetota</taxon>
        <taxon>Actinomycetes</taxon>
        <taxon>Streptosporangiales</taxon>
        <taxon>Thermomonosporaceae</taxon>
        <taxon>Actinocorallia</taxon>
    </lineage>
</organism>
<dbReference type="EMBL" id="BAAAUV010000010">
    <property type="protein sequence ID" value="GAA3219404.1"/>
    <property type="molecule type" value="Genomic_DNA"/>
</dbReference>
<proteinExistence type="predicted"/>
<gene>
    <name evidence="3" type="ORF">GCM10010468_43430</name>
</gene>
<dbReference type="SUPFAM" id="SSF56059">
    <property type="entry name" value="Glutathione synthetase ATP-binding domain-like"/>
    <property type="match status" value="1"/>
</dbReference>